<comment type="caution">
    <text evidence="1">The sequence shown here is derived from an EMBL/GenBank/DDBJ whole genome shotgun (WGS) entry which is preliminary data.</text>
</comment>
<dbReference type="RefSeq" id="WP_315733409.1">
    <property type="nucleotide sequence ID" value="NZ_JAVYII010000005.1"/>
</dbReference>
<dbReference type="Pfam" id="PF10604">
    <property type="entry name" value="Polyketide_cyc2"/>
    <property type="match status" value="1"/>
</dbReference>
<name>A0ABU3PXE4_9ACTN</name>
<dbReference type="SUPFAM" id="SSF55961">
    <property type="entry name" value="Bet v1-like"/>
    <property type="match status" value="1"/>
</dbReference>
<reference evidence="1 2" key="1">
    <citation type="submission" date="2023-08" db="EMBL/GenBank/DDBJ databases">
        <title>Nocardioides seae sp. nov., a bacterium isolated from a soil.</title>
        <authorList>
            <person name="Wang X."/>
        </authorList>
    </citation>
    <scope>NUCLEOTIDE SEQUENCE [LARGE SCALE GENOMIC DNA]</scope>
    <source>
        <strain evidence="1 2">YZH12</strain>
    </source>
</reference>
<dbReference type="Gene3D" id="3.30.530.20">
    <property type="match status" value="1"/>
</dbReference>
<gene>
    <name evidence="1" type="ORF">RDV89_12640</name>
</gene>
<dbReference type="InterPro" id="IPR019587">
    <property type="entry name" value="Polyketide_cyclase/dehydratase"/>
</dbReference>
<accession>A0ABU3PXE4</accession>
<dbReference type="CDD" id="cd07812">
    <property type="entry name" value="SRPBCC"/>
    <property type="match status" value="1"/>
</dbReference>
<dbReference type="InterPro" id="IPR023393">
    <property type="entry name" value="START-like_dom_sf"/>
</dbReference>
<dbReference type="Proteomes" id="UP001268542">
    <property type="component" value="Unassembled WGS sequence"/>
</dbReference>
<organism evidence="1 2">
    <name type="scientific">Nocardioides imazamoxiresistens</name>
    <dbReference type="NCBI Taxonomy" id="3231893"/>
    <lineage>
        <taxon>Bacteria</taxon>
        <taxon>Bacillati</taxon>
        <taxon>Actinomycetota</taxon>
        <taxon>Actinomycetes</taxon>
        <taxon>Propionibacteriales</taxon>
        <taxon>Nocardioidaceae</taxon>
        <taxon>Nocardioides</taxon>
    </lineage>
</organism>
<dbReference type="InterPro" id="IPR014488">
    <property type="entry name" value="UCP017371"/>
</dbReference>
<evidence type="ECO:0000313" key="2">
    <source>
        <dbReference type="Proteomes" id="UP001268542"/>
    </source>
</evidence>
<dbReference type="PIRSF" id="PIRSF017371">
    <property type="entry name" value="UCP017371"/>
    <property type="match status" value="1"/>
</dbReference>
<protein>
    <submittedName>
        <fullName evidence="1">SRPBCC family protein</fullName>
    </submittedName>
</protein>
<proteinExistence type="predicted"/>
<dbReference type="EMBL" id="JAVYII010000005">
    <property type="protein sequence ID" value="MDT9593923.1"/>
    <property type="molecule type" value="Genomic_DNA"/>
</dbReference>
<evidence type="ECO:0000313" key="1">
    <source>
        <dbReference type="EMBL" id="MDT9593923.1"/>
    </source>
</evidence>
<keyword evidence="2" id="KW-1185">Reference proteome</keyword>
<sequence length="144" mass="15163">MAQVTAVAEATVPAAPAEVRAALADYVETRPAIQPEQYTDYAVLEGGTGAGTVATWRLHATKKRVRHVVADVTVGEDSVTEKDRNSTLVTVFRVTPQGSGSTVVATTTWQGAGGIGGFFERTFAPKGLGRIHTELLQNLAARLG</sequence>